<dbReference type="PROSITE" id="PS51257">
    <property type="entry name" value="PROKAR_LIPOPROTEIN"/>
    <property type="match status" value="1"/>
</dbReference>
<proteinExistence type="predicted"/>
<organism evidence="2 3">
    <name type="scientific">Chromobacterium sinusclupearum</name>
    <dbReference type="NCBI Taxonomy" id="2077146"/>
    <lineage>
        <taxon>Bacteria</taxon>
        <taxon>Pseudomonadati</taxon>
        <taxon>Pseudomonadota</taxon>
        <taxon>Betaproteobacteria</taxon>
        <taxon>Neisseriales</taxon>
        <taxon>Chromobacteriaceae</taxon>
        <taxon>Chromobacterium</taxon>
    </lineage>
</organism>
<reference evidence="2 3" key="1">
    <citation type="submission" date="2018-01" db="EMBL/GenBank/DDBJ databases">
        <title>Genomic Sequence of Chromobacterium MWU13-2610 from wild cranberry bogs within the Cape Cod National Seashore.</title>
        <authorList>
            <person name="O'Hara-Hanley K."/>
            <person name="Soby S."/>
            <person name="Harrison A."/>
        </authorList>
    </citation>
    <scope>NUCLEOTIDE SEQUENCE [LARGE SCALE GENOMIC DNA]</scope>
    <source>
        <strain evidence="2 3">MWU13-2610</strain>
    </source>
</reference>
<dbReference type="Proteomes" id="UP000236416">
    <property type="component" value="Unassembled WGS sequence"/>
</dbReference>
<evidence type="ECO:0000256" key="1">
    <source>
        <dbReference type="SAM" id="SignalP"/>
    </source>
</evidence>
<name>A0A2K4MJT3_9NEIS</name>
<dbReference type="AlphaFoldDB" id="A0A2K4MJT3"/>
<keyword evidence="1" id="KW-0732">Signal</keyword>
<feature type="chain" id="PRO_5014398775" description="Lipoprotein" evidence="1">
    <location>
        <begin position="20"/>
        <end position="112"/>
    </location>
</feature>
<feature type="signal peptide" evidence="1">
    <location>
        <begin position="1"/>
        <end position="19"/>
    </location>
</feature>
<dbReference type="EMBL" id="PPTF01000076">
    <property type="protein sequence ID" value="POA97259.1"/>
    <property type="molecule type" value="Genomic_DNA"/>
</dbReference>
<sequence length="112" mass="12159">MQTCKHRFICLLLAGSVLAGCAHTGAASQPLQQTVAPSQRWVGAVVRKGPDVGGWWALVDAKGKAWRLDGLSRADMTQLGELQYQRIEVNGKLGQELLSIPGIIVERWSPLP</sequence>
<comment type="caution">
    <text evidence="2">The sequence shown here is derived from an EMBL/GenBank/DDBJ whole genome shotgun (WGS) entry which is preliminary data.</text>
</comment>
<evidence type="ECO:0008006" key="4">
    <source>
        <dbReference type="Google" id="ProtNLM"/>
    </source>
</evidence>
<evidence type="ECO:0000313" key="2">
    <source>
        <dbReference type="EMBL" id="POA97259.1"/>
    </source>
</evidence>
<accession>A0A2K4MJT3</accession>
<evidence type="ECO:0000313" key="3">
    <source>
        <dbReference type="Proteomes" id="UP000236416"/>
    </source>
</evidence>
<protein>
    <recommendedName>
        <fullName evidence="4">Lipoprotein</fullName>
    </recommendedName>
</protein>
<gene>
    <name evidence="2" type="ORF">C2134_17930</name>
</gene>
<keyword evidence="3" id="KW-1185">Reference proteome</keyword>